<comment type="caution">
    <text evidence="10">The sequence shown here is derived from an EMBL/GenBank/DDBJ whole genome shotgun (WGS) entry which is preliminary data.</text>
</comment>
<dbReference type="HAMAP" id="MF_00265">
    <property type="entry name" value="VapC_Nob1"/>
    <property type="match status" value="1"/>
</dbReference>
<protein>
    <recommendedName>
        <fullName evidence="8">Ribonuclease VapC</fullName>
        <shortName evidence="8">RNase VapC</shortName>
        <ecNumber evidence="8">3.1.-.-</ecNumber>
    </recommendedName>
    <alternativeName>
        <fullName evidence="8">Toxin VapC</fullName>
    </alternativeName>
</protein>
<name>A0ABV8L4Q6_9NOCA</name>
<evidence type="ECO:0000256" key="8">
    <source>
        <dbReference type="HAMAP-Rule" id="MF_00265"/>
    </source>
</evidence>
<organism evidence="10 11">
    <name type="scientific">Nocardia rhizosphaerae</name>
    <dbReference type="NCBI Taxonomy" id="1691571"/>
    <lineage>
        <taxon>Bacteria</taxon>
        <taxon>Bacillati</taxon>
        <taxon>Actinomycetota</taxon>
        <taxon>Actinomycetes</taxon>
        <taxon>Mycobacteriales</taxon>
        <taxon>Nocardiaceae</taxon>
        <taxon>Nocardia</taxon>
    </lineage>
</organism>
<proteinExistence type="inferred from homology"/>
<sequence length="135" mass="14786">MIDTSAAARLLLNPDVRRRWHETVTAGVIAVCDVVELELLFTASSLADRLRKKEMLNDLFGWVPTPDGVWVRTHQVQLLLTEQGHHRSAGAADLVVAGTAEANRLTILHYDHDFDTVANATGQPAQWIAAPGTIP</sequence>
<evidence type="ECO:0000256" key="7">
    <source>
        <dbReference type="ARBA" id="ARBA00038093"/>
    </source>
</evidence>
<evidence type="ECO:0000313" key="10">
    <source>
        <dbReference type="EMBL" id="MFC4125861.1"/>
    </source>
</evidence>
<evidence type="ECO:0000259" key="9">
    <source>
        <dbReference type="Pfam" id="PF01850"/>
    </source>
</evidence>
<dbReference type="CDD" id="cd18755">
    <property type="entry name" value="PIN_MtVapC3_VapC21-like"/>
    <property type="match status" value="1"/>
</dbReference>
<comment type="function">
    <text evidence="8">Toxic component of a toxin-antitoxin (TA) system. An RNase.</text>
</comment>
<comment type="cofactor">
    <cofactor evidence="1 8">
        <name>Mg(2+)</name>
        <dbReference type="ChEBI" id="CHEBI:18420"/>
    </cofactor>
</comment>
<feature type="domain" description="PIN" evidence="9">
    <location>
        <begin position="1"/>
        <end position="118"/>
    </location>
</feature>
<dbReference type="SUPFAM" id="SSF88723">
    <property type="entry name" value="PIN domain-like"/>
    <property type="match status" value="1"/>
</dbReference>
<dbReference type="EMBL" id="JBHSBA010000005">
    <property type="protein sequence ID" value="MFC4125861.1"/>
    <property type="molecule type" value="Genomic_DNA"/>
</dbReference>
<keyword evidence="8" id="KW-0800">Toxin</keyword>
<feature type="binding site" evidence="8">
    <location>
        <position position="93"/>
    </location>
    <ligand>
        <name>Mg(2+)</name>
        <dbReference type="ChEBI" id="CHEBI:18420"/>
    </ligand>
</feature>
<evidence type="ECO:0000256" key="4">
    <source>
        <dbReference type="ARBA" id="ARBA00022723"/>
    </source>
</evidence>
<dbReference type="InterPro" id="IPR002716">
    <property type="entry name" value="PIN_dom"/>
</dbReference>
<evidence type="ECO:0000256" key="5">
    <source>
        <dbReference type="ARBA" id="ARBA00022801"/>
    </source>
</evidence>
<dbReference type="Gene3D" id="3.40.50.1010">
    <property type="entry name" value="5'-nuclease"/>
    <property type="match status" value="1"/>
</dbReference>
<evidence type="ECO:0000256" key="6">
    <source>
        <dbReference type="ARBA" id="ARBA00022842"/>
    </source>
</evidence>
<keyword evidence="3 8" id="KW-0540">Nuclease</keyword>
<evidence type="ECO:0000256" key="3">
    <source>
        <dbReference type="ARBA" id="ARBA00022722"/>
    </source>
</evidence>
<dbReference type="InterPro" id="IPR050556">
    <property type="entry name" value="Type_II_TA_system_RNase"/>
</dbReference>
<dbReference type="RefSeq" id="WP_378550572.1">
    <property type="nucleotide sequence ID" value="NZ_JBHSBA010000005.1"/>
</dbReference>
<evidence type="ECO:0000313" key="11">
    <source>
        <dbReference type="Proteomes" id="UP001595767"/>
    </source>
</evidence>
<feature type="binding site" evidence="8">
    <location>
        <position position="3"/>
    </location>
    <ligand>
        <name>Mg(2+)</name>
        <dbReference type="ChEBI" id="CHEBI:18420"/>
    </ligand>
</feature>
<evidence type="ECO:0000256" key="1">
    <source>
        <dbReference type="ARBA" id="ARBA00001946"/>
    </source>
</evidence>
<reference evidence="11" key="1">
    <citation type="journal article" date="2019" name="Int. J. Syst. Evol. Microbiol.">
        <title>The Global Catalogue of Microorganisms (GCM) 10K type strain sequencing project: providing services to taxonomists for standard genome sequencing and annotation.</title>
        <authorList>
            <consortium name="The Broad Institute Genomics Platform"/>
            <consortium name="The Broad Institute Genome Sequencing Center for Infectious Disease"/>
            <person name="Wu L."/>
            <person name="Ma J."/>
        </authorList>
    </citation>
    <scope>NUCLEOTIDE SEQUENCE [LARGE SCALE GENOMIC DNA]</scope>
    <source>
        <strain evidence="11">CGMCC 4.7204</strain>
    </source>
</reference>
<dbReference type="Pfam" id="PF01850">
    <property type="entry name" value="PIN"/>
    <property type="match status" value="1"/>
</dbReference>
<dbReference type="InterPro" id="IPR022907">
    <property type="entry name" value="VapC_family"/>
</dbReference>
<dbReference type="InterPro" id="IPR029060">
    <property type="entry name" value="PIN-like_dom_sf"/>
</dbReference>
<gene>
    <name evidence="8" type="primary">vapC</name>
    <name evidence="10" type="ORF">ACFOW8_13050</name>
</gene>
<keyword evidence="6 8" id="KW-0460">Magnesium</keyword>
<dbReference type="PANTHER" id="PTHR33653">
    <property type="entry name" value="RIBONUCLEASE VAPC2"/>
    <property type="match status" value="1"/>
</dbReference>
<keyword evidence="11" id="KW-1185">Reference proteome</keyword>
<keyword evidence="2 8" id="KW-1277">Toxin-antitoxin system</keyword>
<dbReference type="Proteomes" id="UP001595767">
    <property type="component" value="Unassembled WGS sequence"/>
</dbReference>
<dbReference type="EC" id="3.1.-.-" evidence="8"/>
<keyword evidence="4 8" id="KW-0479">Metal-binding</keyword>
<accession>A0ABV8L4Q6</accession>
<comment type="similarity">
    <text evidence="7 8">Belongs to the PINc/VapC protein family.</text>
</comment>
<dbReference type="PANTHER" id="PTHR33653:SF1">
    <property type="entry name" value="RIBONUCLEASE VAPC2"/>
    <property type="match status" value="1"/>
</dbReference>
<evidence type="ECO:0000256" key="2">
    <source>
        <dbReference type="ARBA" id="ARBA00022649"/>
    </source>
</evidence>
<keyword evidence="5 8" id="KW-0378">Hydrolase</keyword>